<dbReference type="AlphaFoldDB" id="A0AAV5R589"/>
<name>A0AAV5R589_PICKL</name>
<dbReference type="GO" id="GO:0004484">
    <property type="term" value="F:mRNA guanylyltransferase activity"/>
    <property type="evidence" value="ECO:0007669"/>
    <property type="project" value="TreeGrafter"/>
</dbReference>
<dbReference type="Gene3D" id="3.40.50.1820">
    <property type="entry name" value="alpha/beta hydrolase"/>
    <property type="match status" value="1"/>
</dbReference>
<dbReference type="SUPFAM" id="SSF52799">
    <property type="entry name" value="(Phosphotyrosine protein) phosphatases II"/>
    <property type="match status" value="1"/>
</dbReference>
<dbReference type="InterPro" id="IPR029058">
    <property type="entry name" value="AB_hydrolase_fold"/>
</dbReference>
<dbReference type="Gene3D" id="3.90.190.10">
    <property type="entry name" value="Protein tyrosine phosphatase superfamily"/>
    <property type="match status" value="1"/>
</dbReference>
<dbReference type="InterPro" id="IPR000387">
    <property type="entry name" value="Tyr_Pase_dom"/>
</dbReference>
<organism evidence="2 3">
    <name type="scientific">Pichia kluyveri</name>
    <name type="common">Yeast</name>
    <dbReference type="NCBI Taxonomy" id="36015"/>
    <lineage>
        <taxon>Eukaryota</taxon>
        <taxon>Fungi</taxon>
        <taxon>Dikarya</taxon>
        <taxon>Ascomycota</taxon>
        <taxon>Saccharomycotina</taxon>
        <taxon>Pichiomycetes</taxon>
        <taxon>Pichiales</taxon>
        <taxon>Pichiaceae</taxon>
        <taxon>Pichia</taxon>
    </lineage>
</organism>
<sequence length="630" mass="73642">MGEYINRDVLSIPRLKELQRIDDATRVSISGSLWKYWNNDLFTDLEKEILRLKPSDCSFVEKYSQIESFPINNRSHINEISLATIYSDHPLREFYKRSIKDYKDSNIEQLRNAEKQLMEIDTLPVIIFIHGLGGQISQFEPILKEFRNCSDIFGFDLPGFGNSKRPSRNNNGIKFSMLSKYNDEELNKLEESLKFLKDEDYQTDSIADMIQQILDYKFPNRKFIFIAHSMGTHISTKIINNLENGRVVSFIMMSPPGVSEEKVIFNRFHWSKRWFLNLCCYNSKIFDYYRFFDRFGGLYSISVNNYIYCNNEKGIENEDDDGDGGDDILKRLTQFRWNLDTESSIFLKYLKGFRSVSEEELKIVSSKISKGKMMVCCGEFDKITKVSESEKIVKIIKEGNNDIEIKFEKVNNCNHSLFLDKPELISGIIYKFIEDLNINISCTWVLKIKAILSGDKWGLKNEVKWNKVVTLSKPIINKISPNKPKSYLLGMKTLRQTDLIHNPINFEIEHPEIFAIVDIGSDTPSYEPKNFQRIRYIKYKTESKVTPDNITIVKFIEIINKLMKERDIDNQFIVVHCHYGQNRTGFLICCYLIEKLGWSVNEAIIGFKESKEPGIKHVHFQNALHLRYNE</sequence>
<evidence type="ECO:0000313" key="3">
    <source>
        <dbReference type="Proteomes" id="UP001378960"/>
    </source>
</evidence>
<dbReference type="PROSITE" id="PS00383">
    <property type="entry name" value="TYR_PHOSPHATASE_1"/>
    <property type="match status" value="1"/>
</dbReference>
<accession>A0AAV5R589</accession>
<dbReference type="EMBL" id="BTGB01000004">
    <property type="protein sequence ID" value="GMM46719.1"/>
    <property type="molecule type" value="Genomic_DNA"/>
</dbReference>
<dbReference type="Proteomes" id="UP001378960">
    <property type="component" value="Unassembled WGS sequence"/>
</dbReference>
<dbReference type="Pfam" id="PF00782">
    <property type="entry name" value="DSPc"/>
    <property type="match status" value="1"/>
</dbReference>
<dbReference type="InterPro" id="IPR000340">
    <property type="entry name" value="Dual-sp_phosphatase_cat-dom"/>
</dbReference>
<reference evidence="2 3" key="1">
    <citation type="journal article" date="2023" name="Elife">
        <title>Identification of key yeast species and microbe-microbe interactions impacting larval growth of Drosophila in the wild.</title>
        <authorList>
            <person name="Mure A."/>
            <person name="Sugiura Y."/>
            <person name="Maeda R."/>
            <person name="Honda K."/>
            <person name="Sakurai N."/>
            <person name="Takahashi Y."/>
            <person name="Watada M."/>
            <person name="Katoh T."/>
            <person name="Gotoh A."/>
            <person name="Gotoh Y."/>
            <person name="Taniguchi I."/>
            <person name="Nakamura K."/>
            <person name="Hayashi T."/>
            <person name="Katayama T."/>
            <person name="Uemura T."/>
            <person name="Hattori Y."/>
        </authorList>
    </citation>
    <scope>NUCLEOTIDE SEQUENCE [LARGE SCALE GENOMIC DNA]</scope>
    <source>
        <strain evidence="2 3">PK-24</strain>
    </source>
</reference>
<dbReference type="InterPro" id="IPR016130">
    <property type="entry name" value="Tyr_Pase_AS"/>
</dbReference>
<dbReference type="InterPro" id="IPR029021">
    <property type="entry name" value="Prot-tyrosine_phosphatase-like"/>
</dbReference>
<evidence type="ECO:0000313" key="2">
    <source>
        <dbReference type="EMBL" id="GMM46719.1"/>
    </source>
</evidence>
<dbReference type="PANTHER" id="PTHR10367:SF25">
    <property type="entry name" value="DUAL SPECIFICITY PHOSPHATASE CATALYTIC DOMAIN PROTEIN (AFU_ORTHOLOGUE AFUA_1G03540)"/>
    <property type="match status" value="1"/>
</dbReference>
<keyword evidence="3" id="KW-1185">Reference proteome</keyword>
<gene>
    <name evidence="2" type="ORF">DAPK24_032940</name>
</gene>
<comment type="caution">
    <text evidence="2">The sequence shown here is derived from an EMBL/GenBank/DDBJ whole genome shotgun (WGS) entry which is preliminary data.</text>
</comment>
<dbReference type="PANTHER" id="PTHR10367">
    <property type="entry name" value="MRNA-CAPPING ENZYME"/>
    <property type="match status" value="1"/>
</dbReference>
<dbReference type="PROSITE" id="PS50056">
    <property type="entry name" value="TYR_PHOSPHATASE_2"/>
    <property type="match status" value="1"/>
</dbReference>
<dbReference type="GO" id="GO:0006370">
    <property type="term" value="P:7-methylguanosine mRNA capping"/>
    <property type="evidence" value="ECO:0007669"/>
    <property type="project" value="TreeGrafter"/>
</dbReference>
<dbReference type="InterPro" id="IPR000073">
    <property type="entry name" value="AB_hydrolase_1"/>
</dbReference>
<dbReference type="InterPro" id="IPR051029">
    <property type="entry name" value="mRNA_Capping_Enz/RNA_Phosphat"/>
</dbReference>
<dbReference type="SUPFAM" id="SSF53474">
    <property type="entry name" value="alpha/beta-Hydrolases"/>
    <property type="match status" value="1"/>
</dbReference>
<dbReference type="Pfam" id="PF00561">
    <property type="entry name" value="Abhydrolase_1"/>
    <property type="match status" value="1"/>
</dbReference>
<proteinExistence type="predicted"/>
<evidence type="ECO:0000259" key="1">
    <source>
        <dbReference type="PROSITE" id="PS50056"/>
    </source>
</evidence>
<protein>
    <submittedName>
        <fullName evidence="2">Triacylglycerol lipase</fullName>
    </submittedName>
</protein>
<feature type="domain" description="Tyrosine specific protein phosphatases" evidence="1">
    <location>
        <begin position="553"/>
        <end position="611"/>
    </location>
</feature>